<sequence>MNSYRRPHRRGPVGALVSAIGSIFALIEIVHMLMLLFGVNSTNRLVSVITSLAESLALLFPGLFDTGNHELNIVVGYGLAAAFWLLVAGIVARVLGRF</sequence>
<dbReference type="EMBL" id="JBIAQY010000009">
    <property type="protein sequence ID" value="MFF3571175.1"/>
    <property type="molecule type" value="Genomic_DNA"/>
</dbReference>
<name>A0ABW6S6W6_9NOCA</name>
<evidence type="ECO:0000313" key="2">
    <source>
        <dbReference type="EMBL" id="MFF3571175.1"/>
    </source>
</evidence>
<comment type="caution">
    <text evidence="2">The sequence shown here is derived from an EMBL/GenBank/DDBJ whole genome shotgun (WGS) entry which is preliminary data.</text>
</comment>
<keyword evidence="1" id="KW-0812">Transmembrane</keyword>
<feature type="transmembrane region" description="Helical" evidence="1">
    <location>
        <begin position="71"/>
        <end position="95"/>
    </location>
</feature>
<proteinExistence type="predicted"/>
<accession>A0ABW6S6W6</accession>
<dbReference type="Proteomes" id="UP001601992">
    <property type="component" value="Unassembled WGS sequence"/>
</dbReference>
<keyword evidence="1" id="KW-0472">Membrane</keyword>
<dbReference type="RefSeq" id="WP_387405246.1">
    <property type="nucleotide sequence ID" value="NZ_JBIAQY010000009.1"/>
</dbReference>
<feature type="transmembrane region" description="Helical" evidence="1">
    <location>
        <begin position="12"/>
        <end position="39"/>
    </location>
</feature>
<evidence type="ECO:0000313" key="3">
    <source>
        <dbReference type="Proteomes" id="UP001601992"/>
    </source>
</evidence>
<keyword evidence="1" id="KW-1133">Transmembrane helix</keyword>
<organism evidence="2 3">
    <name type="scientific">Nocardia jiangxiensis</name>
    <dbReference type="NCBI Taxonomy" id="282685"/>
    <lineage>
        <taxon>Bacteria</taxon>
        <taxon>Bacillati</taxon>
        <taxon>Actinomycetota</taxon>
        <taxon>Actinomycetes</taxon>
        <taxon>Mycobacteriales</taxon>
        <taxon>Nocardiaceae</taxon>
        <taxon>Nocardia</taxon>
    </lineage>
</organism>
<protein>
    <recommendedName>
        <fullName evidence="4">YGGT family protein</fullName>
    </recommendedName>
</protein>
<keyword evidence="3" id="KW-1185">Reference proteome</keyword>
<evidence type="ECO:0000256" key="1">
    <source>
        <dbReference type="SAM" id="Phobius"/>
    </source>
</evidence>
<reference evidence="2 3" key="1">
    <citation type="submission" date="2024-10" db="EMBL/GenBank/DDBJ databases">
        <title>The Natural Products Discovery Center: Release of the First 8490 Sequenced Strains for Exploring Actinobacteria Biosynthetic Diversity.</title>
        <authorList>
            <person name="Kalkreuter E."/>
            <person name="Kautsar S.A."/>
            <person name="Yang D."/>
            <person name="Bader C.D."/>
            <person name="Teijaro C.N."/>
            <person name="Fluegel L."/>
            <person name="Davis C.M."/>
            <person name="Simpson J.R."/>
            <person name="Lauterbach L."/>
            <person name="Steele A.D."/>
            <person name="Gui C."/>
            <person name="Meng S."/>
            <person name="Li G."/>
            <person name="Viehrig K."/>
            <person name="Ye F."/>
            <person name="Su P."/>
            <person name="Kiefer A.F."/>
            <person name="Nichols A."/>
            <person name="Cepeda A.J."/>
            <person name="Yan W."/>
            <person name="Fan B."/>
            <person name="Jiang Y."/>
            <person name="Adhikari A."/>
            <person name="Zheng C.-J."/>
            <person name="Schuster L."/>
            <person name="Cowan T.M."/>
            <person name="Smanski M.J."/>
            <person name="Chevrette M.G."/>
            <person name="De Carvalho L.P.S."/>
            <person name="Shen B."/>
        </authorList>
    </citation>
    <scope>NUCLEOTIDE SEQUENCE [LARGE SCALE GENOMIC DNA]</scope>
    <source>
        <strain evidence="2 3">NPDC002593</strain>
    </source>
</reference>
<evidence type="ECO:0008006" key="4">
    <source>
        <dbReference type="Google" id="ProtNLM"/>
    </source>
</evidence>
<gene>
    <name evidence="2" type="ORF">ACFYXQ_25680</name>
</gene>